<dbReference type="EMBL" id="BGZK01001781">
    <property type="protein sequence ID" value="GBP86227.1"/>
    <property type="molecule type" value="Genomic_DNA"/>
</dbReference>
<dbReference type="AlphaFoldDB" id="A0A4C1ZHX9"/>
<protein>
    <submittedName>
        <fullName evidence="1">Uncharacterized protein</fullName>
    </submittedName>
</protein>
<accession>A0A4C1ZHX9</accession>
<sequence>MFTKTQVEINRQLIQSLTRVILTANDGNPRNVDSGTDVATSAPFQRASKHTACVRRSDIFVKCTIRLDSTTRNPDDLETFIDNVEACNDVSA</sequence>
<keyword evidence="2" id="KW-1185">Reference proteome</keyword>
<evidence type="ECO:0000313" key="2">
    <source>
        <dbReference type="Proteomes" id="UP000299102"/>
    </source>
</evidence>
<proteinExistence type="predicted"/>
<dbReference type="Proteomes" id="UP000299102">
    <property type="component" value="Unassembled WGS sequence"/>
</dbReference>
<reference evidence="1 2" key="1">
    <citation type="journal article" date="2019" name="Commun. Biol.">
        <title>The bagworm genome reveals a unique fibroin gene that provides high tensile strength.</title>
        <authorList>
            <person name="Kono N."/>
            <person name="Nakamura H."/>
            <person name="Ohtoshi R."/>
            <person name="Tomita M."/>
            <person name="Numata K."/>
            <person name="Arakawa K."/>
        </authorList>
    </citation>
    <scope>NUCLEOTIDE SEQUENCE [LARGE SCALE GENOMIC DNA]</scope>
</reference>
<evidence type="ECO:0000313" key="1">
    <source>
        <dbReference type="EMBL" id="GBP86227.1"/>
    </source>
</evidence>
<gene>
    <name evidence="1" type="ORF">EVAR_54843_1</name>
</gene>
<name>A0A4C1ZHX9_EUMVA</name>
<comment type="caution">
    <text evidence="1">The sequence shown here is derived from an EMBL/GenBank/DDBJ whole genome shotgun (WGS) entry which is preliminary data.</text>
</comment>
<organism evidence="1 2">
    <name type="scientific">Eumeta variegata</name>
    <name type="common">Bagworm moth</name>
    <name type="synonym">Eumeta japonica</name>
    <dbReference type="NCBI Taxonomy" id="151549"/>
    <lineage>
        <taxon>Eukaryota</taxon>
        <taxon>Metazoa</taxon>
        <taxon>Ecdysozoa</taxon>
        <taxon>Arthropoda</taxon>
        <taxon>Hexapoda</taxon>
        <taxon>Insecta</taxon>
        <taxon>Pterygota</taxon>
        <taxon>Neoptera</taxon>
        <taxon>Endopterygota</taxon>
        <taxon>Lepidoptera</taxon>
        <taxon>Glossata</taxon>
        <taxon>Ditrysia</taxon>
        <taxon>Tineoidea</taxon>
        <taxon>Psychidae</taxon>
        <taxon>Oiketicinae</taxon>
        <taxon>Eumeta</taxon>
    </lineage>
</organism>